<comment type="caution">
    <text evidence="1">The sequence shown here is derived from an EMBL/GenBank/DDBJ whole genome shotgun (WGS) entry which is preliminary data.</text>
</comment>
<organism evidence="1 2">
    <name type="scientific">Pantoea septica</name>
    <dbReference type="NCBI Taxonomy" id="472695"/>
    <lineage>
        <taxon>Bacteria</taxon>
        <taxon>Pseudomonadati</taxon>
        <taxon>Pseudomonadota</taxon>
        <taxon>Gammaproteobacteria</taxon>
        <taxon>Enterobacterales</taxon>
        <taxon>Erwiniaceae</taxon>
        <taxon>Pantoea</taxon>
    </lineage>
</organism>
<reference evidence="1 2" key="1">
    <citation type="journal article" date="2017" name="Antonie Van Leeuwenhoek">
        <title>Phylogenomic resolution of the bacterial genus Pantoea and its relationship with Erwinia and Tatumella.</title>
        <authorList>
            <person name="Palmer M."/>
            <person name="Steenkamp E.T."/>
            <person name="Coetzee M.P."/>
            <person name="Chan W.Y."/>
            <person name="van Zyl E."/>
            <person name="De Maayer P."/>
            <person name="Coutinho T.A."/>
            <person name="Blom J."/>
            <person name="Smits T.H."/>
            <person name="Duffy B."/>
            <person name="Venter S.N."/>
        </authorList>
    </citation>
    <scope>NUCLEOTIDE SEQUENCE [LARGE SCALE GENOMIC DNA]</scope>
    <source>
        <strain evidence="1 2">LMG 5345</strain>
    </source>
</reference>
<protein>
    <submittedName>
        <fullName evidence="1">Uncharacterized protein</fullName>
    </submittedName>
</protein>
<name>A0ABX3UNB9_9GAMM</name>
<sequence>MKEPMGLAARVEMLRELLAKEGSLKTSEIRIYFASLGVSDKCIMHTTHHAYKYGITHRRKNYGTNGYEYRLASKYPRWGTRYEAEEQAARRNVVTTCKRKSQVYQLDQLLKAARGGHATAN</sequence>
<proteinExistence type="predicted"/>
<accession>A0ABX3UNB9</accession>
<dbReference type="RefSeq" id="WP_084885827.1">
    <property type="nucleotide sequence ID" value="NZ_MLJJ01000040.1"/>
</dbReference>
<keyword evidence="2" id="KW-1185">Reference proteome</keyword>
<evidence type="ECO:0000313" key="1">
    <source>
        <dbReference type="EMBL" id="ORM96260.1"/>
    </source>
</evidence>
<dbReference type="EMBL" id="MLJJ01000040">
    <property type="protein sequence ID" value="ORM96260.1"/>
    <property type="molecule type" value="Genomic_DNA"/>
</dbReference>
<gene>
    <name evidence="1" type="ORF">HA46_17180</name>
</gene>
<evidence type="ECO:0000313" key="2">
    <source>
        <dbReference type="Proteomes" id="UP000193785"/>
    </source>
</evidence>
<dbReference type="Proteomes" id="UP000193785">
    <property type="component" value="Unassembled WGS sequence"/>
</dbReference>